<dbReference type="AlphaFoldDB" id="A0A974XLI0"/>
<dbReference type="EMBL" id="CP071504">
    <property type="protein sequence ID" value="QSX29458.1"/>
    <property type="molecule type" value="Genomic_DNA"/>
</dbReference>
<reference evidence="2 3" key="1">
    <citation type="submission" date="2021-03" db="EMBL/GenBank/DDBJ databases">
        <title>Novel species identification of genus Shewanella.</title>
        <authorList>
            <person name="Liu G."/>
            <person name="Zhang Q."/>
        </authorList>
    </citation>
    <scope>NUCLEOTIDE SEQUENCE [LARGE SCALE GENOMIC DNA]</scope>
    <source>
        <strain evidence="2 3">FJAT-53726</strain>
    </source>
</reference>
<dbReference type="Gene3D" id="1.25.40.10">
    <property type="entry name" value="Tetratricopeptide repeat domain"/>
    <property type="match status" value="2"/>
</dbReference>
<dbReference type="SMART" id="SM00671">
    <property type="entry name" value="SEL1"/>
    <property type="match status" value="3"/>
</dbReference>
<evidence type="ECO:0000313" key="3">
    <source>
        <dbReference type="Proteomes" id="UP000663281"/>
    </source>
</evidence>
<dbReference type="SUPFAM" id="SSF81901">
    <property type="entry name" value="HCP-like"/>
    <property type="match status" value="1"/>
</dbReference>
<dbReference type="Proteomes" id="UP000663281">
    <property type="component" value="Chromosome"/>
</dbReference>
<feature type="signal peptide" evidence="1">
    <location>
        <begin position="1"/>
        <end position="22"/>
    </location>
</feature>
<dbReference type="InterPro" id="IPR011990">
    <property type="entry name" value="TPR-like_helical_dom_sf"/>
</dbReference>
<organism evidence="2 3">
    <name type="scientific">Shewanella cyperi</name>
    <dbReference type="NCBI Taxonomy" id="2814292"/>
    <lineage>
        <taxon>Bacteria</taxon>
        <taxon>Pseudomonadati</taxon>
        <taxon>Pseudomonadota</taxon>
        <taxon>Gammaproteobacteria</taxon>
        <taxon>Alteromonadales</taxon>
        <taxon>Shewanellaceae</taxon>
        <taxon>Shewanella</taxon>
    </lineage>
</organism>
<keyword evidence="3" id="KW-1185">Reference proteome</keyword>
<dbReference type="Pfam" id="PF08238">
    <property type="entry name" value="Sel1"/>
    <property type="match status" value="3"/>
</dbReference>
<dbReference type="PANTHER" id="PTHR43628">
    <property type="entry name" value="ACTIVATOR OF C KINASE PROTEIN 1-RELATED"/>
    <property type="match status" value="1"/>
</dbReference>
<feature type="chain" id="PRO_5037031899" evidence="1">
    <location>
        <begin position="23"/>
        <end position="257"/>
    </location>
</feature>
<name>A0A974XLI0_9GAMM</name>
<accession>A0A974XLI0</accession>
<proteinExistence type="predicted"/>
<protein>
    <submittedName>
        <fullName evidence="2">Sel1 repeat family protein</fullName>
    </submittedName>
</protein>
<dbReference type="RefSeq" id="WP_207324613.1">
    <property type="nucleotide sequence ID" value="NZ_CP071504.1"/>
</dbReference>
<dbReference type="KEGG" id="scyp:JYB88_14795"/>
<dbReference type="InterPro" id="IPR006597">
    <property type="entry name" value="Sel1-like"/>
</dbReference>
<keyword evidence="1" id="KW-0732">Signal</keyword>
<evidence type="ECO:0000313" key="2">
    <source>
        <dbReference type="EMBL" id="QSX29458.1"/>
    </source>
</evidence>
<gene>
    <name evidence="2" type="ORF">JYB88_14795</name>
</gene>
<dbReference type="PANTHER" id="PTHR43628:SF1">
    <property type="entry name" value="CHITIN SYNTHASE REGULATORY FACTOR 2-RELATED"/>
    <property type="match status" value="1"/>
</dbReference>
<evidence type="ECO:0000256" key="1">
    <source>
        <dbReference type="SAM" id="SignalP"/>
    </source>
</evidence>
<sequence length="257" mass="28647">MKYWQWTLAATCLALDSLGSAAAFSLPRPEAELAALKVAHIELRAQEGDKDAEYLLGLMYLSGRHVGRDLTQGLDWINKAAEAEHLKAQQTLADLHFEGQLVQRNLQLAEHWYLHMGERGERWANFRLGFIYAAGGDGIKRNCGKAVEHFSLAGDQVSLGNVAWILATCPEAEYRDGNKALTLAQQLLATNADDPSILDNLAAAYAELGQFQRAVDVQQQAIQALLRSSETAKVDEFNKRLESYRQNRPFREVIPLL</sequence>
<dbReference type="InterPro" id="IPR052945">
    <property type="entry name" value="Mitotic_Regulator"/>
</dbReference>